<gene>
    <name evidence="1" type="ORF">MYP_3159</name>
</gene>
<dbReference type="Proteomes" id="UP000030185">
    <property type="component" value="Unassembled WGS sequence"/>
</dbReference>
<reference evidence="1 2" key="1">
    <citation type="submission" date="2014-09" db="EMBL/GenBank/DDBJ databases">
        <title>Sporocytophaga myxococcoides PG-01 genome sequencing.</title>
        <authorList>
            <person name="Liu L."/>
            <person name="Gao P.J."/>
            <person name="Chen G.J."/>
            <person name="Wang L.S."/>
        </authorList>
    </citation>
    <scope>NUCLEOTIDE SEQUENCE [LARGE SCALE GENOMIC DNA]</scope>
    <source>
        <strain evidence="1 2">PG-01</strain>
    </source>
</reference>
<name>A0A098LG33_9BACT</name>
<keyword evidence="2" id="KW-1185">Reference proteome</keyword>
<dbReference type="STRING" id="153721.MYP_3159"/>
<proteinExistence type="predicted"/>
<evidence type="ECO:0000313" key="2">
    <source>
        <dbReference type="Proteomes" id="UP000030185"/>
    </source>
</evidence>
<accession>A0A098LG33</accession>
<protein>
    <submittedName>
        <fullName evidence="1">Uncharacterized protein</fullName>
    </submittedName>
</protein>
<comment type="caution">
    <text evidence="1">The sequence shown here is derived from an EMBL/GenBank/DDBJ whole genome shotgun (WGS) entry which is preliminary data.</text>
</comment>
<sequence length="94" mass="10415">MVLSLMPCLDSFTCEGGKASVTISGNHDHSKDEGDLCSPFCICSCCGVSFLGINIPVFFNNQSLKVMEPLGNVPYYSVFNSYYYHSFWQPPKLS</sequence>
<dbReference type="Pfam" id="PF20365">
    <property type="entry name" value="DUF6660"/>
    <property type="match status" value="1"/>
</dbReference>
<organism evidence="1 2">
    <name type="scientific">Sporocytophaga myxococcoides</name>
    <dbReference type="NCBI Taxonomy" id="153721"/>
    <lineage>
        <taxon>Bacteria</taxon>
        <taxon>Pseudomonadati</taxon>
        <taxon>Bacteroidota</taxon>
        <taxon>Cytophagia</taxon>
        <taxon>Cytophagales</taxon>
        <taxon>Cytophagaceae</taxon>
        <taxon>Sporocytophaga</taxon>
    </lineage>
</organism>
<dbReference type="AlphaFoldDB" id="A0A098LG33"/>
<evidence type="ECO:0000313" key="1">
    <source>
        <dbReference type="EMBL" id="GAL85930.1"/>
    </source>
</evidence>
<dbReference type="InterPro" id="IPR046601">
    <property type="entry name" value="DUF6660"/>
</dbReference>
<dbReference type="EMBL" id="BBLT01000006">
    <property type="protein sequence ID" value="GAL85930.1"/>
    <property type="molecule type" value="Genomic_DNA"/>
</dbReference>